<keyword evidence="2" id="KW-1185">Reference proteome</keyword>
<proteinExistence type="predicted"/>
<evidence type="ECO:0000313" key="3">
    <source>
        <dbReference type="RefSeq" id="XP_026932805.1"/>
    </source>
</evidence>
<accession>A0A6J2AX24</accession>
<name>A0A6J2AX24_ACIJB</name>
<dbReference type="RefSeq" id="XP_026932805.1">
    <property type="nucleotide sequence ID" value="XM_027077004.2"/>
</dbReference>
<protein>
    <submittedName>
        <fullName evidence="3">Translation initiation factor IF-2-like</fullName>
    </submittedName>
</protein>
<organism evidence="2 3">
    <name type="scientific">Acinonyx jubatus</name>
    <name type="common">Cheetah</name>
    <dbReference type="NCBI Taxonomy" id="32536"/>
    <lineage>
        <taxon>Eukaryota</taxon>
        <taxon>Metazoa</taxon>
        <taxon>Chordata</taxon>
        <taxon>Craniata</taxon>
        <taxon>Vertebrata</taxon>
        <taxon>Euteleostomi</taxon>
        <taxon>Mammalia</taxon>
        <taxon>Eutheria</taxon>
        <taxon>Laurasiatheria</taxon>
        <taxon>Carnivora</taxon>
        <taxon>Feliformia</taxon>
        <taxon>Felidae</taxon>
        <taxon>Felinae</taxon>
        <taxon>Acinonyx</taxon>
    </lineage>
</organism>
<feature type="region of interest" description="Disordered" evidence="1">
    <location>
        <begin position="265"/>
        <end position="299"/>
    </location>
</feature>
<sequence length="366" mass="38951">MPLTPTLFKGRLYISGCVEDACAPNYLSPFSPPPSLLLLSISPKIIPHTTRGQRPCFRLGFPTALGMLPGKQQAFNEYLWFDDQQGAALGKSVKPSLSQVLLPLAASVTERAVDYDPSLNWDMYLTNYRLQKQVNVAANTSNRQAVPRLSADPGQPGSARGRTSSAGTSPPRGPGRGREPPLPVPRRRARRGCRPLPPRPGRHLPARPFPGGLQPSLSALVSPWKGLPNARSCWRCASWGSLAESNAQAGQGVGPERRQLRGGAVFPRSSERAPPLAPPAREPGRGGRGQEAASAPGSAAAGVGVAGAAEPAPRAAAAGAGGRDKGDDYLLEALSQDKNFCTFLVVQKQVSVEPEAKKERQFDFLH</sequence>
<dbReference type="AlphaFoldDB" id="A0A6J2AX24"/>
<dbReference type="GeneID" id="113604554"/>
<reference evidence="3" key="1">
    <citation type="submission" date="2025-08" db="UniProtKB">
        <authorList>
            <consortium name="RefSeq"/>
        </authorList>
    </citation>
    <scope>IDENTIFICATION</scope>
    <source>
        <tissue evidence="3">Blood</tissue>
    </source>
</reference>
<feature type="compositionally biased region" description="Low complexity" evidence="1">
    <location>
        <begin position="290"/>
        <end position="299"/>
    </location>
</feature>
<evidence type="ECO:0000256" key="1">
    <source>
        <dbReference type="SAM" id="MobiDB-lite"/>
    </source>
</evidence>
<dbReference type="KEGG" id="aju:113604554"/>
<evidence type="ECO:0000313" key="2">
    <source>
        <dbReference type="Proteomes" id="UP001652583"/>
    </source>
</evidence>
<dbReference type="Proteomes" id="UP001652583">
    <property type="component" value="Chromosome A1"/>
</dbReference>
<feature type="region of interest" description="Disordered" evidence="1">
    <location>
        <begin position="140"/>
        <end position="210"/>
    </location>
</feature>
<gene>
    <name evidence="3" type="primary">LOC113604554</name>
</gene>